<dbReference type="AlphaFoldDB" id="A0A7G5C6N2"/>
<dbReference type="EMBL" id="CP041969">
    <property type="protein sequence ID" value="QMV44866.1"/>
    <property type="molecule type" value="Genomic_DNA"/>
</dbReference>
<dbReference type="Pfam" id="PF09580">
    <property type="entry name" value="Spore_YhcN_YlaJ"/>
    <property type="match status" value="1"/>
</dbReference>
<organism evidence="2 3">
    <name type="scientific">Cohnella cholangitidis</name>
    <dbReference type="NCBI Taxonomy" id="2598458"/>
    <lineage>
        <taxon>Bacteria</taxon>
        <taxon>Bacillati</taxon>
        <taxon>Bacillota</taxon>
        <taxon>Bacilli</taxon>
        <taxon>Bacillales</taxon>
        <taxon>Paenibacillaceae</taxon>
        <taxon>Cohnella</taxon>
    </lineage>
</organism>
<reference evidence="2 3" key="1">
    <citation type="submission" date="2019-07" db="EMBL/GenBank/DDBJ databases">
        <authorList>
            <person name="Kim J.K."/>
            <person name="Cheong H.-M."/>
            <person name="Choi Y."/>
            <person name="Hwang K.J."/>
            <person name="Lee S."/>
            <person name="Choi C."/>
        </authorList>
    </citation>
    <scope>NUCLEOTIDE SEQUENCE [LARGE SCALE GENOMIC DNA]</scope>
    <source>
        <strain evidence="2 3">KS 22</strain>
    </source>
</reference>
<name>A0A7G5C6N2_9BACL</name>
<evidence type="ECO:0000313" key="2">
    <source>
        <dbReference type="EMBL" id="QMV44866.1"/>
    </source>
</evidence>
<gene>
    <name evidence="2" type="ORF">FPL14_03690</name>
</gene>
<dbReference type="InterPro" id="IPR019076">
    <property type="entry name" value="Spore_lipoprot_YhcN/YlaJ-like"/>
</dbReference>
<sequence length="204" mass="22074">MLTMAMGSAGCGNRQAMPNPADNRLQAQAYQRKAIDNPNNVAAHLESLARGVQGVKDATCVVFGKYAIVGINVDEKMERTRVGTIKYAVAEAFRKDPYGIDALVTADIDLAQRVREVRADVNNGRPFAGFAEELADIMGRLIPQIPRNIIPPKAPENMGTSSLDSSKNDKKPSGKPLGFAHGNNNSMVLASSRVISHLKFRNRG</sequence>
<protein>
    <submittedName>
        <fullName evidence="2">YhcN/YlaJ family sporulation lipoprotein</fullName>
    </submittedName>
</protein>
<keyword evidence="3" id="KW-1185">Reference proteome</keyword>
<feature type="region of interest" description="Disordered" evidence="1">
    <location>
        <begin position="148"/>
        <end position="184"/>
    </location>
</feature>
<evidence type="ECO:0000256" key="1">
    <source>
        <dbReference type="SAM" id="MobiDB-lite"/>
    </source>
</evidence>
<evidence type="ECO:0000313" key="3">
    <source>
        <dbReference type="Proteomes" id="UP000515679"/>
    </source>
</evidence>
<proteinExistence type="predicted"/>
<dbReference type="KEGG" id="cchl:FPL14_03690"/>
<feature type="region of interest" description="Disordered" evidence="1">
    <location>
        <begin position="1"/>
        <end position="20"/>
    </location>
</feature>
<accession>A0A7G5C6N2</accession>
<keyword evidence="2" id="KW-0449">Lipoprotein</keyword>
<dbReference type="Proteomes" id="UP000515679">
    <property type="component" value="Chromosome"/>
</dbReference>